<sequence length="757" mass="82535" precursor="true">MPNKFKLSSLALSIALSCHASNSWAEEQPTASSDDVEKIVVTGTFSGKSVAKEEASFAVSSFSEDDIKKLAPKSTADLFKAIPGVWSESSSGVAGANVFVRGFPGAGDAPFLTVQLEGAPIFPPPTLSFLENSSMFRLDETVEFMEALRGGTNPVISNGQPGLTTNFLLKEGSEDTEGLVKYSTSDYGLQRVDAVLSGEIADDLYFMVGGYIKSSPGARDAGFNAEEGNQITVNITKELDNGKINFYTRQTDDHGTWYLPTPLDVAGVDNEFTQIGTLNRQAEIAYGPDGTTESIDFGKGRGWDGSVSGGSIDLELTNGWVLVDRFSYTSGNADTYGLVPQGGSVKLSTVADNGSTAFGAVTGTEYSGDTDVQQIGRWVVKKEIEAFTNDFALTKTFDKGNVTAGFYNSTFSSKDWWSIGNQSYHVVAQGGENLTGIDCNDNADSCTWNYDINSIGDGRTTALYIASSYEITDSVTIDAGLRRENHEIEYTIDEGLDGIINKVVSYDESSTAWTAGINWMFAEKQGIFFRASEGSKMPFFDDFRENYSSYQNGDDLIKDVSQFELGYKHSGENFELYATGFFNEVNSTFAVSPEQAAVAFTNEAYGVEIDFNYYTDTGFSVNLNATLQETEVTAHDDPDVIGKEAQRLPGYQVRITPSYDIEFENGMYATLYGTLTAVDDRFSEQYNLEALILESYQKIDLGVIFNLNDEVKMQLAVNNLTDEEGLTEGDPRGVSGTLDNGRYILGRSIDFNISYSF</sequence>
<evidence type="ECO:0000256" key="4">
    <source>
        <dbReference type="ARBA" id="ARBA00022496"/>
    </source>
</evidence>
<evidence type="ECO:0000256" key="3">
    <source>
        <dbReference type="ARBA" id="ARBA00022452"/>
    </source>
</evidence>
<keyword evidence="8" id="KW-0406">Ion transport</keyword>
<dbReference type="InterPro" id="IPR039426">
    <property type="entry name" value="TonB-dep_rcpt-like"/>
</dbReference>
<dbReference type="AlphaFoldDB" id="A0A099K8H2"/>
<dbReference type="PANTHER" id="PTHR32552">
    <property type="entry name" value="FERRICHROME IRON RECEPTOR-RELATED"/>
    <property type="match status" value="1"/>
</dbReference>
<keyword evidence="5 11" id="KW-0812">Transmembrane</keyword>
<keyword evidence="4" id="KW-0410">Iron transport</keyword>
<evidence type="ECO:0000256" key="9">
    <source>
        <dbReference type="ARBA" id="ARBA00023136"/>
    </source>
</evidence>
<dbReference type="SUPFAM" id="SSF56935">
    <property type="entry name" value="Porins"/>
    <property type="match status" value="1"/>
</dbReference>
<feature type="domain" description="TonB-dependent receptor plug" evidence="13">
    <location>
        <begin position="52"/>
        <end position="161"/>
    </location>
</feature>
<protein>
    <submittedName>
        <fullName evidence="14">TonB-dependent receptor plug</fullName>
    </submittedName>
</protein>
<feature type="chain" id="PRO_5001956536" evidence="12">
    <location>
        <begin position="26"/>
        <end position="757"/>
    </location>
</feature>
<keyword evidence="14" id="KW-0675">Receptor</keyword>
<gene>
    <name evidence="14" type="ORF">ND2E_0451</name>
</gene>
<evidence type="ECO:0000313" key="15">
    <source>
        <dbReference type="Proteomes" id="UP000029843"/>
    </source>
</evidence>
<proteinExistence type="inferred from homology"/>
<evidence type="ECO:0000256" key="11">
    <source>
        <dbReference type="PROSITE-ProRule" id="PRU01360"/>
    </source>
</evidence>
<dbReference type="PATRIC" id="fig|28229.4.peg.3935"/>
<dbReference type="Gene3D" id="2.40.170.20">
    <property type="entry name" value="TonB-dependent receptor, beta-barrel domain"/>
    <property type="match status" value="1"/>
</dbReference>
<dbReference type="InterPro" id="IPR037066">
    <property type="entry name" value="Plug_dom_sf"/>
</dbReference>
<dbReference type="InterPro" id="IPR012910">
    <property type="entry name" value="Plug_dom"/>
</dbReference>
<evidence type="ECO:0000313" key="14">
    <source>
        <dbReference type="EMBL" id="KGJ87044.1"/>
    </source>
</evidence>
<dbReference type="PROSITE" id="PS52016">
    <property type="entry name" value="TONB_DEPENDENT_REC_3"/>
    <property type="match status" value="1"/>
</dbReference>
<evidence type="ECO:0000256" key="6">
    <source>
        <dbReference type="ARBA" id="ARBA00022729"/>
    </source>
</evidence>
<evidence type="ECO:0000256" key="8">
    <source>
        <dbReference type="ARBA" id="ARBA00023065"/>
    </source>
</evidence>
<evidence type="ECO:0000256" key="1">
    <source>
        <dbReference type="ARBA" id="ARBA00004571"/>
    </source>
</evidence>
<dbReference type="PROSITE" id="PS51257">
    <property type="entry name" value="PROKAR_LIPOPROTEIN"/>
    <property type="match status" value="1"/>
</dbReference>
<evidence type="ECO:0000256" key="10">
    <source>
        <dbReference type="ARBA" id="ARBA00023237"/>
    </source>
</evidence>
<keyword evidence="6 12" id="KW-0732">Signal</keyword>
<keyword evidence="9 11" id="KW-0472">Membrane</keyword>
<evidence type="ECO:0000256" key="2">
    <source>
        <dbReference type="ARBA" id="ARBA00022448"/>
    </source>
</evidence>
<keyword evidence="10 11" id="KW-0998">Cell outer membrane</keyword>
<keyword evidence="2 11" id="KW-0813">Transport</keyword>
<comment type="similarity">
    <text evidence="11">Belongs to the TonB-dependent receptor family.</text>
</comment>
<reference evidence="14 15" key="1">
    <citation type="submission" date="2014-08" db="EMBL/GenBank/DDBJ databases">
        <title>Genomic and Phenotypic Diversity of Colwellia psychrerythraea strains from Disparate Marine Basins.</title>
        <authorList>
            <person name="Techtmann S.M."/>
            <person name="Stelling S.C."/>
            <person name="Utturkar S.M."/>
            <person name="Alshibli N."/>
            <person name="Harris A."/>
            <person name="Brown S.D."/>
            <person name="Hazen T.C."/>
        </authorList>
    </citation>
    <scope>NUCLEOTIDE SEQUENCE [LARGE SCALE GENOMIC DNA]</scope>
    <source>
        <strain evidence="14 15">ND2E</strain>
    </source>
</reference>
<keyword evidence="3 11" id="KW-1134">Transmembrane beta strand</keyword>
<evidence type="ECO:0000259" key="13">
    <source>
        <dbReference type="Pfam" id="PF07715"/>
    </source>
</evidence>
<dbReference type="OrthoDB" id="7386960at2"/>
<evidence type="ECO:0000256" key="7">
    <source>
        <dbReference type="ARBA" id="ARBA00023004"/>
    </source>
</evidence>
<evidence type="ECO:0000256" key="5">
    <source>
        <dbReference type="ARBA" id="ARBA00022692"/>
    </source>
</evidence>
<organism evidence="14 15">
    <name type="scientific">Colwellia psychrerythraea</name>
    <name type="common">Vibrio psychroerythus</name>
    <dbReference type="NCBI Taxonomy" id="28229"/>
    <lineage>
        <taxon>Bacteria</taxon>
        <taxon>Pseudomonadati</taxon>
        <taxon>Pseudomonadota</taxon>
        <taxon>Gammaproteobacteria</taxon>
        <taxon>Alteromonadales</taxon>
        <taxon>Colwelliaceae</taxon>
        <taxon>Colwellia</taxon>
    </lineage>
</organism>
<dbReference type="Proteomes" id="UP000029843">
    <property type="component" value="Unassembled WGS sequence"/>
</dbReference>
<accession>A0A099K8H2</accession>
<keyword evidence="7" id="KW-0408">Iron</keyword>
<dbReference type="InterPro" id="IPR036942">
    <property type="entry name" value="Beta-barrel_TonB_sf"/>
</dbReference>
<dbReference type="EMBL" id="JQED01000055">
    <property type="protein sequence ID" value="KGJ87044.1"/>
    <property type="molecule type" value="Genomic_DNA"/>
</dbReference>
<dbReference type="Pfam" id="PF07715">
    <property type="entry name" value="Plug"/>
    <property type="match status" value="1"/>
</dbReference>
<feature type="signal peptide" evidence="12">
    <location>
        <begin position="1"/>
        <end position="25"/>
    </location>
</feature>
<dbReference type="RefSeq" id="WP_033095504.1">
    <property type="nucleotide sequence ID" value="NZ_JQED01000055.1"/>
</dbReference>
<comment type="subcellular location">
    <subcellularLocation>
        <location evidence="1 11">Cell outer membrane</location>
        <topology evidence="1 11">Multi-pass membrane protein</topology>
    </subcellularLocation>
</comment>
<dbReference type="GO" id="GO:0015344">
    <property type="term" value="F:siderophore uptake transmembrane transporter activity"/>
    <property type="evidence" value="ECO:0007669"/>
    <property type="project" value="TreeGrafter"/>
</dbReference>
<dbReference type="Gene3D" id="2.170.130.10">
    <property type="entry name" value="TonB-dependent receptor, plug domain"/>
    <property type="match status" value="1"/>
</dbReference>
<comment type="caution">
    <text evidence="14">The sequence shown here is derived from an EMBL/GenBank/DDBJ whole genome shotgun (WGS) entry which is preliminary data.</text>
</comment>
<dbReference type="GO" id="GO:0009279">
    <property type="term" value="C:cell outer membrane"/>
    <property type="evidence" value="ECO:0007669"/>
    <property type="project" value="UniProtKB-SubCell"/>
</dbReference>
<evidence type="ECO:0000256" key="12">
    <source>
        <dbReference type="SAM" id="SignalP"/>
    </source>
</evidence>
<dbReference type="PANTHER" id="PTHR32552:SF89">
    <property type="entry name" value="CATECHOLATE SIDEROPHORE RECEPTOR FIU"/>
    <property type="match status" value="1"/>
</dbReference>
<name>A0A099K8H2_COLPS</name>